<evidence type="ECO:0000313" key="1">
    <source>
        <dbReference type="EMBL" id="MPC19110.1"/>
    </source>
</evidence>
<gene>
    <name evidence="1" type="ORF">E2C01_012018</name>
</gene>
<name>A0A5B7DCQ3_PORTR</name>
<organism evidence="1 2">
    <name type="scientific">Portunus trituberculatus</name>
    <name type="common">Swimming crab</name>
    <name type="synonym">Neptunus trituberculatus</name>
    <dbReference type="NCBI Taxonomy" id="210409"/>
    <lineage>
        <taxon>Eukaryota</taxon>
        <taxon>Metazoa</taxon>
        <taxon>Ecdysozoa</taxon>
        <taxon>Arthropoda</taxon>
        <taxon>Crustacea</taxon>
        <taxon>Multicrustacea</taxon>
        <taxon>Malacostraca</taxon>
        <taxon>Eumalacostraca</taxon>
        <taxon>Eucarida</taxon>
        <taxon>Decapoda</taxon>
        <taxon>Pleocyemata</taxon>
        <taxon>Brachyura</taxon>
        <taxon>Eubrachyura</taxon>
        <taxon>Portunoidea</taxon>
        <taxon>Portunidae</taxon>
        <taxon>Portuninae</taxon>
        <taxon>Portunus</taxon>
    </lineage>
</organism>
<sequence>MRPTAAEVLCGLHNEGVAHITELPLICFSQQPPRPASYETDLGAPVSPQTWCWSGSGNERVRSRRCRLAEGREPPAGWLCPSLQPQYLPDLRAELLARDKDRLACWGAWGGGGRGQTVEALVLLVLLTGRHARSNVVVEAAIDA</sequence>
<protein>
    <submittedName>
        <fullName evidence="1">Uncharacterized protein</fullName>
    </submittedName>
</protein>
<dbReference type="Proteomes" id="UP000324222">
    <property type="component" value="Unassembled WGS sequence"/>
</dbReference>
<dbReference type="AlphaFoldDB" id="A0A5B7DCQ3"/>
<evidence type="ECO:0000313" key="2">
    <source>
        <dbReference type="Proteomes" id="UP000324222"/>
    </source>
</evidence>
<reference evidence="1 2" key="1">
    <citation type="submission" date="2019-05" db="EMBL/GenBank/DDBJ databases">
        <title>Another draft genome of Portunus trituberculatus and its Hox gene families provides insights of decapod evolution.</title>
        <authorList>
            <person name="Jeong J.-H."/>
            <person name="Song I."/>
            <person name="Kim S."/>
            <person name="Choi T."/>
            <person name="Kim D."/>
            <person name="Ryu S."/>
            <person name="Kim W."/>
        </authorList>
    </citation>
    <scope>NUCLEOTIDE SEQUENCE [LARGE SCALE GENOMIC DNA]</scope>
    <source>
        <tissue evidence="1">Muscle</tissue>
    </source>
</reference>
<dbReference type="EMBL" id="VSRR010000741">
    <property type="protein sequence ID" value="MPC19110.1"/>
    <property type="molecule type" value="Genomic_DNA"/>
</dbReference>
<comment type="caution">
    <text evidence="1">The sequence shown here is derived from an EMBL/GenBank/DDBJ whole genome shotgun (WGS) entry which is preliminary data.</text>
</comment>
<keyword evidence="2" id="KW-1185">Reference proteome</keyword>
<proteinExistence type="predicted"/>
<accession>A0A5B7DCQ3</accession>